<dbReference type="InterPro" id="IPR012255">
    <property type="entry name" value="ETF_b"/>
</dbReference>
<evidence type="ECO:0000256" key="2">
    <source>
        <dbReference type="ARBA" id="ARBA00016797"/>
    </source>
</evidence>
<organism evidence="6 7">
    <name type="scientific">Candidatus Magnetaquiglobus chichijimensis</name>
    <dbReference type="NCBI Taxonomy" id="3141448"/>
    <lineage>
        <taxon>Bacteria</taxon>
        <taxon>Pseudomonadati</taxon>
        <taxon>Pseudomonadota</taxon>
        <taxon>Magnetococcia</taxon>
        <taxon>Magnetococcales</taxon>
        <taxon>Candidatus Magnetaquicoccaceae</taxon>
        <taxon>Candidatus Magnetaquiglobus</taxon>
    </lineage>
</organism>
<evidence type="ECO:0000259" key="5">
    <source>
        <dbReference type="SMART" id="SM00893"/>
    </source>
</evidence>
<comment type="caution">
    <text evidence="6">The sequence shown here is derived from an EMBL/GenBank/DDBJ whole genome shotgun (WGS) entry which is preliminary data.</text>
</comment>
<sequence length="253" mass="26795">MIVLVAIKPLADPLVPVRIRADGRGLEPSDARLVINPVDENGLEAALRLKEQGAASTVIAVAIGPESWDGSLKTTLALGVDRAMRIAAPDDLDPLPVARLLAAATRKEGASLLITGRQAVDRDQGVVGLMTAGLLGWSQIAFVSAIDAVDGTSITLSRDLDHGRETRQAALPAVLSVDPRLNTPRYASLPAIMRARAKPVERLDPESLGVALTSDLEWLEWLPPKSRPPGVRVNDVAGLAERLKAGGWMPCPS</sequence>
<dbReference type="PIRSF" id="PIRSF000090">
    <property type="entry name" value="Beta-ETF"/>
    <property type="match status" value="1"/>
</dbReference>
<dbReference type="Proteomes" id="UP001628193">
    <property type="component" value="Unassembled WGS sequence"/>
</dbReference>
<dbReference type="SMART" id="SM00893">
    <property type="entry name" value="ETF"/>
    <property type="match status" value="1"/>
</dbReference>
<gene>
    <name evidence="6" type="primary">etfB</name>
    <name evidence="6" type="ORF">SIID45300_01880</name>
</gene>
<dbReference type="Gene3D" id="3.40.50.620">
    <property type="entry name" value="HUPs"/>
    <property type="match status" value="1"/>
</dbReference>
<evidence type="ECO:0000313" key="6">
    <source>
        <dbReference type="EMBL" id="GAB0057550.1"/>
    </source>
</evidence>
<dbReference type="SUPFAM" id="SSF52402">
    <property type="entry name" value="Adenine nucleotide alpha hydrolases-like"/>
    <property type="match status" value="1"/>
</dbReference>
<accession>A0ABQ0C9J8</accession>
<dbReference type="InterPro" id="IPR014729">
    <property type="entry name" value="Rossmann-like_a/b/a_fold"/>
</dbReference>
<comment type="similarity">
    <text evidence="1">Belongs to the ETF beta-subunit/FixA family.</text>
</comment>
<keyword evidence="7" id="KW-1185">Reference proteome</keyword>
<proteinExistence type="inferred from homology"/>
<feature type="domain" description="Electron transfer flavoprotein alpha/beta-subunit N-terminal" evidence="5">
    <location>
        <begin position="23"/>
        <end position="212"/>
    </location>
</feature>
<evidence type="ECO:0000256" key="4">
    <source>
        <dbReference type="ARBA" id="ARBA00022982"/>
    </source>
</evidence>
<dbReference type="RefSeq" id="WP_420905245.1">
    <property type="nucleotide sequence ID" value="NZ_BAAFGK010000004.1"/>
</dbReference>
<keyword evidence="3" id="KW-0813">Transport</keyword>
<name>A0ABQ0C9J8_9PROT</name>
<protein>
    <recommendedName>
        <fullName evidence="2">Electron transfer flavoprotein subunit beta</fullName>
    </recommendedName>
</protein>
<dbReference type="PANTHER" id="PTHR21294:SF8">
    <property type="entry name" value="ELECTRON TRANSFER FLAVOPROTEIN SUBUNIT BETA"/>
    <property type="match status" value="1"/>
</dbReference>
<dbReference type="InterPro" id="IPR014730">
    <property type="entry name" value="ETF_a/b_N"/>
</dbReference>
<evidence type="ECO:0000256" key="3">
    <source>
        <dbReference type="ARBA" id="ARBA00022448"/>
    </source>
</evidence>
<reference evidence="6 7" key="2">
    <citation type="submission" date="2024-09" db="EMBL/GenBank/DDBJ databases">
        <title>Draft genome sequence of Candidatus Magnetaquicoccaceae bacterium FCR-1.</title>
        <authorList>
            <person name="Shimoshige H."/>
            <person name="Shimamura S."/>
            <person name="Taoka A."/>
            <person name="Kobayashi H."/>
            <person name="Maekawa T."/>
        </authorList>
    </citation>
    <scope>NUCLEOTIDE SEQUENCE [LARGE SCALE GENOMIC DNA]</scope>
    <source>
        <strain evidence="6 7">FCR-1</strain>
    </source>
</reference>
<reference evidence="6 7" key="1">
    <citation type="submission" date="2024-05" db="EMBL/GenBank/DDBJ databases">
        <authorList>
            <consortium name="Candidatus Magnetaquicoccaceae bacterium FCR-1 genome sequencing consortium"/>
            <person name="Shimoshige H."/>
            <person name="Shimamura S."/>
            <person name="Taoka A."/>
            <person name="Kobayashi H."/>
            <person name="Maekawa T."/>
        </authorList>
    </citation>
    <scope>NUCLEOTIDE SEQUENCE [LARGE SCALE GENOMIC DNA]</scope>
    <source>
        <strain evidence="6 7">FCR-1</strain>
    </source>
</reference>
<dbReference type="EMBL" id="BAAFGK010000004">
    <property type="protein sequence ID" value="GAB0057550.1"/>
    <property type="molecule type" value="Genomic_DNA"/>
</dbReference>
<evidence type="ECO:0000313" key="7">
    <source>
        <dbReference type="Proteomes" id="UP001628193"/>
    </source>
</evidence>
<evidence type="ECO:0000256" key="1">
    <source>
        <dbReference type="ARBA" id="ARBA00007557"/>
    </source>
</evidence>
<dbReference type="PANTHER" id="PTHR21294">
    <property type="entry name" value="ELECTRON TRANSFER FLAVOPROTEIN BETA-SUBUNIT"/>
    <property type="match status" value="1"/>
</dbReference>
<dbReference type="CDD" id="cd01714">
    <property type="entry name" value="ETF_beta"/>
    <property type="match status" value="1"/>
</dbReference>
<dbReference type="Pfam" id="PF01012">
    <property type="entry name" value="ETF"/>
    <property type="match status" value="1"/>
</dbReference>
<keyword evidence="4" id="KW-0249">Electron transport</keyword>
<dbReference type="InterPro" id="IPR033948">
    <property type="entry name" value="ETF_beta_N"/>
</dbReference>